<dbReference type="RefSeq" id="WP_323327089.1">
    <property type="nucleotide sequence ID" value="NZ_JAYFSI010000002.1"/>
</dbReference>
<dbReference type="EMBL" id="JAYFSI010000002">
    <property type="protein sequence ID" value="MEA5360709.1"/>
    <property type="molecule type" value="Genomic_DNA"/>
</dbReference>
<accession>A0ABU5R4X5</accession>
<organism evidence="1 2">
    <name type="scientific">Amycolatopsis heterodermiae</name>
    <dbReference type="NCBI Taxonomy" id="3110235"/>
    <lineage>
        <taxon>Bacteria</taxon>
        <taxon>Bacillati</taxon>
        <taxon>Actinomycetota</taxon>
        <taxon>Actinomycetes</taxon>
        <taxon>Pseudonocardiales</taxon>
        <taxon>Pseudonocardiaceae</taxon>
        <taxon>Amycolatopsis</taxon>
    </lineage>
</organism>
<gene>
    <name evidence="1" type="ORF">VA596_14260</name>
</gene>
<protein>
    <submittedName>
        <fullName evidence="1">Uncharacterized protein</fullName>
    </submittedName>
</protein>
<reference evidence="1 2" key="1">
    <citation type="submission" date="2023-12" db="EMBL/GenBank/DDBJ databases">
        <title>Amycolatopsis sp. V23-08.</title>
        <authorList>
            <person name="Somphong A."/>
        </authorList>
    </citation>
    <scope>NUCLEOTIDE SEQUENCE [LARGE SCALE GENOMIC DNA]</scope>
    <source>
        <strain evidence="1 2">V23-08</strain>
    </source>
</reference>
<sequence>MTATTLTQVLRDTRPGTGTTRLIVRWDRETGWAHLAIAVPGTEQARFAGFHRFTRGTAEAVAAELAAAGCVSAPPLHVDDTLSEIEAVLRHPEVAPDAAR</sequence>
<keyword evidence="2" id="KW-1185">Reference proteome</keyword>
<evidence type="ECO:0000313" key="2">
    <source>
        <dbReference type="Proteomes" id="UP001304298"/>
    </source>
</evidence>
<name>A0ABU5R4X5_9PSEU</name>
<dbReference type="Proteomes" id="UP001304298">
    <property type="component" value="Unassembled WGS sequence"/>
</dbReference>
<evidence type="ECO:0000313" key="1">
    <source>
        <dbReference type="EMBL" id="MEA5360709.1"/>
    </source>
</evidence>
<proteinExistence type="predicted"/>
<comment type="caution">
    <text evidence="1">The sequence shown here is derived from an EMBL/GenBank/DDBJ whole genome shotgun (WGS) entry which is preliminary data.</text>
</comment>